<dbReference type="HOGENOM" id="CLU_004914_0_2_9"/>
<dbReference type="GO" id="GO:0046653">
    <property type="term" value="P:tetrahydrofolate metabolic process"/>
    <property type="evidence" value="ECO:0007669"/>
    <property type="project" value="TreeGrafter"/>
</dbReference>
<keyword evidence="9" id="KW-0028">Amino-acid biosynthesis</keyword>
<dbReference type="InterPro" id="IPR006158">
    <property type="entry name" value="Cobalamin-bd"/>
</dbReference>
<evidence type="ECO:0000256" key="6">
    <source>
        <dbReference type="ARBA" id="ARBA00012032"/>
    </source>
</evidence>
<evidence type="ECO:0000256" key="20">
    <source>
        <dbReference type="SAM" id="MobiDB-lite"/>
    </source>
</evidence>
<dbReference type="SUPFAM" id="SSF52242">
    <property type="entry name" value="Cobalamin (vitamin B12)-binding domain"/>
    <property type="match status" value="1"/>
</dbReference>
<dbReference type="PANTHER" id="PTHR45833">
    <property type="entry name" value="METHIONINE SYNTHASE"/>
    <property type="match status" value="1"/>
</dbReference>
<keyword evidence="8 19" id="KW-0489">Methyltransferase</keyword>
<keyword evidence="15" id="KW-0486">Methionine biosynthesis</keyword>
<dbReference type="Proteomes" id="UP000003494">
    <property type="component" value="Unassembled WGS sequence"/>
</dbReference>
<dbReference type="PROSITE" id="PS51337">
    <property type="entry name" value="B12_BINDING_NTER"/>
    <property type="match status" value="1"/>
</dbReference>
<dbReference type="GO" id="GO:0050667">
    <property type="term" value="P:homocysteine metabolic process"/>
    <property type="evidence" value="ECO:0007669"/>
    <property type="project" value="TreeGrafter"/>
</dbReference>
<dbReference type="PROSITE" id="PS50970">
    <property type="entry name" value="HCY"/>
    <property type="match status" value="1"/>
</dbReference>
<dbReference type="STRING" id="626523.GCWU000342_02058"/>
<evidence type="ECO:0000259" key="21">
    <source>
        <dbReference type="PROSITE" id="PS50970"/>
    </source>
</evidence>
<keyword evidence="14 19" id="KW-0862">Zinc</keyword>
<evidence type="ECO:0000256" key="5">
    <source>
        <dbReference type="ARBA" id="ARBA00010398"/>
    </source>
</evidence>
<sequence>MDNKIIVLDGGMGTMLQAAGMPAGQHPEVFGHQHPEIVEQIHRQYIEAGSNVIYANTFGANARKLQGCSIDTGKAVFSAIRTAKRAAQKAAKETVRVALDLGPVGELLEPLGTLSFEEAYEIYREAVVAGYEAGADLIVAETFTDLLDIKALVLAAKENTPLPVWTTMTFERSGRTFTGTTIASMALTLTGLGVDAIGINCSLGPTEILPLIEELREWTHLPVIAKPNAGLPDPRTGVYDLTAEDFGKQMQAYAELGVSVLGGCCGTDPDYIRCLVSRLREAGYISGWQDLSQASAGADRSKVRKGICSTTNVCEFGGVRVIGERINPTGKKRFQQALREHDMEYICKMALDEEEAGADLLDVNVGLPGAEEKPLMLEVVRALQGVVSVPLQIDSSDPEVIEAALRIYAGKAIINSVNADDAKLEAILPVARKYGAAVIGLALDEGGIPQTARERFEKAAYIKEKCLKAGMEADDIIIDALTLTVSAQQEQARETLEAVERISRELGLHTALGVSNISFGLPAREHVTENFLIQAMYCGLDFPIINPNILSLMDAVASFKALSGEDISCMHYIDRFAGRKEIKTSVSDSRPQAESAEGAVAGDASNGERGISDQGKSSVGLSGKKEEDSFKTAIDQAILKGLKQETRKLAEGLLEQGLTEVEVINRYLIPALDLVGDQYEKQTIFLPQLINSANAASAAFDMIKDRIAARGQGASGKEDKKIVVCTVKGDIHDIGKNIVKVILENYGYKVFDLGRDVPAGKVVDTVVAEDVRLVGLSALMTTTLPAMQETIDRLREASPHTKVWVGGAVLTREYAREMGADFYADDARESVEIAQRVLGEA</sequence>
<evidence type="ECO:0000256" key="7">
    <source>
        <dbReference type="ARBA" id="ARBA00013998"/>
    </source>
</evidence>
<comment type="similarity">
    <text evidence="5">Belongs to the vitamin-B12 dependent methionine synthase family.</text>
</comment>
<feature type="domain" description="B12-binding" evidence="23">
    <location>
        <begin position="719"/>
        <end position="841"/>
    </location>
</feature>
<evidence type="ECO:0000256" key="16">
    <source>
        <dbReference type="ARBA" id="ARBA00023285"/>
    </source>
</evidence>
<evidence type="ECO:0000259" key="24">
    <source>
        <dbReference type="PROSITE" id="PS51337"/>
    </source>
</evidence>
<organism evidence="25 26">
    <name type="scientific">Shuttleworthella satelles DSM 14600</name>
    <dbReference type="NCBI Taxonomy" id="626523"/>
    <lineage>
        <taxon>Bacteria</taxon>
        <taxon>Bacillati</taxon>
        <taxon>Bacillota</taxon>
        <taxon>Clostridia</taxon>
        <taxon>Lachnospirales</taxon>
        <taxon>Lachnospiraceae</taxon>
        <taxon>Shuttleworthella</taxon>
    </lineage>
</organism>
<dbReference type="SMART" id="SM01018">
    <property type="entry name" value="B12-binding_2"/>
    <property type="match status" value="1"/>
</dbReference>
<dbReference type="InterPro" id="IPR036589">
    <property type="entry name" value="HCY_dom_sf"/>
</dbReference>
<evidence type="ECO:0000256" key="4">
    <source>
        <dbReference type="ARBA" id="ARBA00005178"/>
    </source>
</evidence>
<evidence type="ECO:0000256" key="8">
    <source>
        <dbReference type="ARBA" id="ARBA00022603"/>
    </source>
</evidence>
<feature type="domain" description="B12-binding N-terminal" evidence="24">
    <location>
        <begin position="621"/>
        <end position="715"/>
    </location>
</feature>
<dbReference type="InterPro" id="IPR000489">
    <property type="entry name" value="Pterin-binding_dom"/>
</dbReference>
<dbReference type="PROSITE" id="PS50972">
    <property type="entry name" value="PTERIN_BINDING"/>
    <property type="match status" value="1"/>
</dbReference>
<dbReference type="Gene3D" id="3.20.20.330">
    <property type="entry name" value="Homocysteine-binding-like domain"/>
    <property type="match status" value="1"/>
</dbReference>
<reference evidence="25" key="1">
    <citation type="submission" date="2009-04" db="EMBL/GenBank/DDBJ databases">
        <authorList>
            <person name="Weinstock G."/>
            <person name="Sodergren E."/>
            <person name="Clifton S."/>
            <person name="Fulton L."/>
            <person name="Fulton B."/>
            <person name="Courtney L."/>
            <person name="Fronick C."/>
            <person name="Harrison M."/>
            <person name="Strong C."/>
            <person name="Farmer C."/>
            <person name="Delahaunty K."/>
            <person name="Markovic C."/>
            <person name="Hall O."/>
            <person name="Minx P."/>
            <person name="Tomlinson C."/>
            <person name="Mitreva M."/>
            <person name="Nelson J."/>
            <person name="Hou S."/>
            <person name="Wollam A."/>
            <person name="Pepin K.H."/>
            <person name="Johnson M."/>
            <person name="Bhonagiri V."/>
            <person name="Nash W.E."/>
            <person name="Warren W."/>
            <person name="Chinwalla A."/>
            <person name="Mardis E.R."/>
            <person name="Wilson R.K."/>
        </authorList>
    </citation>
    <scope>NUCLEOTIDE SEQUENCE [LARGE SCALE GENOMIC DNA]</scope>
    <source>
        <strain evidence="25">DSM 14600</strain>
    </source>
</reference>
<evidence type="ECO:0000256" key="3">
    <source>
        <dbReference type="ARBA" id="ARBA00001956"/>
    </source>
</evidence>
<dbReference type="GO" id="GO:0032259">
    <property type="term" value="P:methylation"/>
    <property type="evidence" value="ECO:0007669"/>
    <property type="project" value="UniProtKB-KW"/>
</dbReference>
<keyword evidence="16" id="KW-0170">Cobalt</keyword>
<evidence type="ECO:0000256" key="13">
    <source>
        <dbReference type="ARBA" id="ARBA00022723"/>
    </source>
</evidence>
<keyword evidence="12" id="KW-0949">S-adenosyl-L-methionine</keyword>
<evidence type="ECO:0000256" key="17">
    <source>
        <dbReference type="ARBA" id="ARBA00025552"/>
    </source>
</evidence>
<gene>
    <name evidence="25" type="ORF">GCWU000342_02058</name>
</gene>
<evidence type="ECO:0000259" key="22">
    <source>
        <dbReference type="PROSITE" id="PS50972"/>
    </source>
</evidence>
<dbReference type="SUPFAM" id="SSF82282">
    <property type="entry name" value="Homocysteine S-methyltransferase"/>
    <property type="match status" value="1"/>
</dbReference>
<dbReference type="InterPro" id="IPR003759">
    <property type="entry name" value="Cbl-bd_cap"/>
</dbReference>
<proteinExistence type="inferred from homology"/>
<dbReference type="EMBL" id="ACIP02000007">
    <property type="protein sequence ID" value="EEP27364.1"/>
    <property type="molecule type" value="Genomic_DNA"/>
</dbReference>
<evidence type="ECO:0000256" key="14">
    <source>
        <dbReference type="ARBA" id="ARBA00022833"/>
    </source>
</evidence>
<dbReference type="SUPFAM" id="SSF51717">
    <property type="entry name" value="Dihydropteroate synthetase-like"/>
    <property type="match status" value="1"/>
</dbReference>
<feature type="binding site" evidence="19">
    <location>
        <position position="201"/>
    </location>
    <ligand>
        <name>Zn(2+)</name>
        <dbReference type="ChEBI" id="CHEBI:29105"/>
    </ligand>
</feature>
<dbReference type="InterPro" id="IPR036594">
    <property type="entry name" value="Meth_synthase_dom"/>
</dbReference>
<evidence type="ECO:0000256" key="2">
    <source>
        <dbReference type="ARBA" id="ARBA00001947"/>
    </source>
</evidence>
<evidence type="ECO:0000256" key="19">
    <source>
        <dbReference type="PROSITE-ProRule" id="PRU00333"/>
    </source>
</evidence>
<dbReference type="GO" id="GO:0046872">
    <property type="term" value="F:metal ion binding"/>
    <property type="evidence" value="ECO:0007669"/>
    <property type="project" value="UniProtKB-KW"/>
</dbReference>
<dbReference type="InterPro" id="IPR050554">
    <property type="entry name" value="Met_Synthase/Corrinoid"/>
</dbReference>
<dbReference type="GO" id="GO:0005829">
    <property type="term" value="C:cytosol"/>
    <property type="evidence" value="ECO:0007669"/>
    <property type="project" value="TreeGrafter"/>
</dbReference>
<feature type="binding site" evidence="19">
    <location>
        <position position="265"/>
    </location>
    <ligand>
        <name>Zn(2+)</name>
        <dbReference type="ChEBI" id="CHEBI:29105"/>
    </ligand>
</feature>
<dbReference type="PROSITE" id="PS51332">
    <property type="entry name" value="B12_BINDING"/>
    <property type="match status" value="1"/>
</dbReference>
<evidence type="ECO:0000256" key="10">
    <source>
        <dbReference type="ARBA" id="ARBA00022628"/>
    </source>
</evidence>
<feature type="binding site" evidence="19">
    <location>
        <position position="264"/>
    </location>
    <ligand>
        <name>Zn(2+)</name>
        <dbReference type="ChEBI" id="CHEBI:29105"/>
    </ligand>
</feature>
<dbReference type="PANTHER" id="PTHR45833:SF1">
    <property type="entry name" value="METHIONINE SYNTHASE"/>
    <property type="match status" value="1"/>
</dbReference>
<dbReference type="RefSeq" id="WP_006907035.1">
    <property type="nucleotide sequence ID" value="NZ_GG665867.1"/>
</dbReference>
<keyword evidence="10" id="KW-0846">Cobalamin</keyword>
<dbReference type="InterPro" id="IPR036724">
    <property type="entry name" value="Cobalamin-bd_sf"/>
</dbReference>
<dbReference type="SUPFAM" id="SSF47644">
    <property type="entry name" value="Methionine synthase domain"/>
    <property type="match status" value="1"/>
</dbReference>
<keyword evidence="11 19" id="KW-0808">Transferase</keyword>
<evidence type="ECO:0000256" key="12">
    <source>
        <dbReference type="ARBA" id="ARBA00022691"/>
    </source>
</evidence>
<dbReference type="eggNOG" id="COG0646">
    <property type="taxonomic scope" value="Bacteria"/>
</dbReference>
<evidence type="ECO:0000256" key="1">
    <source>
        <dbReference type="ARBA" id="ARBA00001700"/>
    </source>
</evidence>
<dbReference type="InterPro" id="IPR011005">
    <property type="entry name" value="Dihydropteroate_synth-like_sf"/>
</dbReference>
<comment type="pathway">
    <text evidence="4">Amino-acid biosynthesis; L-methionine biosynthesis via de novo pathway; L-methionine from L-homocysteine (MetH route): step 1/1.</text>
</comment>
<keyword evidence="13 19" id="KW-0479">Metal-binding</keyword>
<dbReference type="EC" id="2.1.1.13" evidence="6"/>
<comment type="function">
    <text evidence="17">Catalyzes the transfer of a methyl group from methyl-cobalamin to homocysteine, yielding enzyme-bound cob(I)alamin and methionine. Subsequently, remethylates the cofactor using methyltetrahydrofolate.</text>
</comment>
<evidence type="ECO:0000256" key="15">
    <source>
        <dbReference type="ARBA" id="ARBA00023167"/>
    </source>
</evidence>
<dbReference type="GO" id="GO:0031419">
    <property type="term" value="F:cobalamin binding"/>
    <property type="evidence" value="ECO:0007669"/>
    <property type="project" value="UniProtKB-KW"/>
</dbReference>
<comment type="catalytic activity">
    <reaction evidence="1">
        <text>(6S)-5-methyl-5,6,7,8-tetrahydrofolate + L-homocysteine = (6S)-5,6,7,8-tetrahydrofolate + L-methionine</text>
        <dbReference type="Rhea" id="RHEA:11172"/>
        <dbReference type="ChEBI" id="CHEBI:18608"/>
        <dbReference type="ChEBI" id="CHEBI:57453"/>
        <dbReference type="ChEBI" id="CHEBI:57844"/>
        <dbReference type="ChEBI" id="CHEBI:58199"/>
        <dbReference type="EC" id="2.1.1.13"/>
    </reaction>
</comment>
<accession>C4GEB2</accession>
<dbReference type="AlphaFoldDB" id="C4GEB2"/>
<dbReference type="UniPathway" id="UPA00051">
    <property type="reaction ID" value="UER00081"/>
</dbReference>
<dbReference type="Gene3D" id="1.10.1240.10">
    <property type="entry name" value="Methionine synthase domain"/>
    <property type="match status" value="1"/>
</dbReference>
<dbReference type="Gene3D" id="3.20.20.20">
    <property type="entry name" value="Dihydropteroate synthase-like"/>
    <property type="match status" value="1"/>
</dbReference>
<name>C4GEB2_9FIRM</name>
<evidence type="ECO:0000256" key="18">
    <source>
        <dbReference type="ARBA" id="ARBA00031040"/>
    </source>
</evidence>
<dbReference type="eggNOG" id="COG1410">
    <property type="taxonomic scope" value="Bacteria"/>
</dbReference>
<comment type="cofactor">
    <cofactor evidence="3">
        <name>methylcob(III)alamin</name>
        <dbReference type="ChEBI" id="CHEBI:28115"/>
    </cofactor>
</comment>
<dbReference type="Pfam" id="PF02574">
    <property type="entry name" value="S-methyl_trans"/>
    <property type="match status" value="1"/>
</dbReference>
<keyword evidence="26" id="KW-1185">Reference proteome</keyword>
<evidence type="ECO:0000313" key="25">
    <source>
        <dbReference type="EMBL" id="EEP27364.1"/>
    </source>
</evidence>
<evidence type="ECO:0000259" key="23">
    <source>
        <dbReference type="PROSITE" id="PS51332"/>
    </source>
</evidence>
<evidence type="ECO:0000256" key="9">
    <source>
        <dbReference type="ARBA" id="ARBA00022605"/>
    </source>
</evidence>
<comment type="caution">
    <text evidence="25">The sequence shown here is derived from an EMBL/GenBank/DDBJ whole genome shotgun (WGS) entry which is preliminary data.</text>
</comment>
<dbReference type="Gene3D" id="3.40.50.280">
    <property type="entry name" value="Cobalamin-binding domain"/>
    <property type="match status" value="1"/>
</dbReference>
<dbReference type="Pfam" id="PF00809">
    <property type="entry name" value="Pterin_bind"/>
    <property type="match status" value="1"/>
</dbReference>
<dbReference type="InterPro" id="IPR003726">
    <property type="entry name" value="HCY_dom"/>
</dbReference>
<evidence type="ECO:0000256" key="11">
    <source>
        <dbReference type="ARBA" id="ARBA00022679"/>
    </source>
</evidence>
<evidence type="ECO:0000313" key="26">
    <source>
        <dbReference type="Proteomes" id="UP000003494"/>
    </source>
</evidence>
<protein>
    <recommendedName>
        <fullName evidence="7">Methionine synthase</fullName>
        <ecNumber evidence="6">2.1.1.13</ecNumber>
    </recommendedName>
    <alternativeName>
        <fullName evidence="18">5-methyltetrahydrofolate--homocysteine methyltransferase</fullName>
    </alternativeName>
</protein>
<dbReference type="GO" id="GO:0008705">
    <property type="term" value="F:methionine synthase activity"/>
    <property type="evidence" value="ECO:0007669"/>
    <property type="project" value="UniProtKB-EC"/>
</dbReference>
<comment type="cofactor">
    <cofactor evidence="2 19">
        <name>Zn(2+)</name>
        <dbReference type="ChEBI" id="CHEBI:29105"/>
    </cofactor>
</comment>
<feature type="domain" description="Pterin-binding" evidence="22">
    <location>
        <begin position="319"/>
        <end position="563"/>
    </location>
</feature>
<dbReference type="Pfam" id="PF02607">
    <property type="entry name" value="B12-binding_2"/>
    <property type="match status" value="1"/>
</dbReference>
<dbReference type="Pfam" id="PF02310">
    <property type="entry name" value="B12-binding"/>
    <property type="match status" value="1"/>
</dbReference>
<feature type="domain" description="Hcy-binding" evidence="21">
    <location>
        <begin position="1"/>
        <end position="279"/>
    </location>
</feature>
<feature type="region of interest" description="Disordered" evidence="20">
    <location>
        <begin position="584"/>
        <end position="624"/>
    </location>
</feature>